<dbReference type="InterPro" id="IPR049326">
    <property type="entry name" value="Rhodopsin_dom_fungi"/>
</dbReference>
<accession>A0A9P4QVM6</accession>
<evidence type="ECO:0000256" key="7">
    <source>
        <dbReference type="SAM" id="Phobius"/>
    </source>
</evidence>
<dbReference type="PANTHER" id="PTHR33048">
    <property type="entry name" value="PTH11-LIKE INTEGRAL MEMBRANE PROTEIN (AFU_ORTHOLOGUE AFUA_5G11245)"/>
    <property type="match status" value="1"/>
</dbReference>
<feature type="transmembrane region" description="Helical" evidence="7">
    <location>
        <begin position="82"/>
        <end position="99"/>
    </location>
</feature>
<dbReference type="AlphaFoldDB" id="A0A9P4QVM6"/>
<evidence type="ECO:0000256" key="6">
    <source>
        <dbReference type="SAM" id="MobiDB-lite"/>
    </source>
</evidence>
<feature type="transmembrane region" description="Helical" evidence="7">
    <location>
        <begin position="42"/>
        <end position="62"/>
    </location>
</feature>
<evidence type="ECO:0000313" key="9">
    <source>
        <dbReference type="EMBL" id="KAF2734537.1"/>
    </source>
</evidence>
<dbReference type="Proteomes" id="UP000799444">
    <property type="component" value="Unassembled WGS sequence"/>
</dbReference>
<comment type="similarity">
    <text evidence="5">Belongs to the SAT4 family.</text>
</comment>
<name>A0A9P4QVM6_9PLEO</name>
<dbReference type="PANTHER" id="PTHR33048:SF42">
    <property type="entry name" value="INTEGRAL MEMBRANE PROTEIN"/>
    <property type="match status" value="1"/>
</dbReference>
<keyword evidence="4 7" id="KW-0472">Membrane</keyword>
<comment type="caution">
    <text evidence="9">The sequence shown here is derived from an EMBL/GenBank/DDBJ whole genome shotgun (WGS) entry which is preliminary data.</text>
</comment>
<feature type="transmembrane region" description="Helical" evidence="7">
    <location>
        <begin position="12"/>
        <end position="30"/>
    </location>
</feature>
<feature type="transmembrane region" description="Helical" evidence="7">
    <location>
        <begin position="201"/>
        <end position="220"/>
    </location>
</feature>
<organism evidence="9 10">
    <name type="scientific">Polyplosphaeria fusca</name>
    <dbReference type="NCBI Taxonomy" id="682080"/>
    <lineage>
        <taxon>Eukaryota</taxon>
        <taxon>Fungi</taxon>
        <taxon>Dikarya</taxon>
        <taxon>Ascomycota</taxon>
        <taxon>Pezizomycotina</taxon>
        <taxon>Dothideomycetes</taxon>
        <taxon>Pleosporomycetidae</taxon>
        <taxon>Pleosporales</taxon>
        <taxon>Tetraplosphaeriaceae</taxon>
        <taxon>Polyplosphaeria</taxon>
    </lineage>
</organism>
<dbReference type="GO" id="GO:0016020">
    <property type="term" value="C:membrane"/>
    <property type="evidence" value="ECO:0007669"/>
    <property type="project" value="UniProtKB-SubCell"/>
</dbReference>
<dbReference type="EMBL" id="ML996146">
    <property type="protein sequence ID" value="KAF2734537.1"/>
    <property type="molecule type" value="Genomic_DNA"/>
</dbReference>
<comment type="subcellular location">
    <subcellularLocation>
        <location evidence="1">Membrane</location>
        <topology evidence="1">Multi-pass membrane protein</topology>
    </subcellularLocation>
</comment>
<keyword evidence="10" id="KW-1185">Reference proteome</keyword>
<evidence type="ECO:0000256" key="1">
    <source>
        <dbReference type="ARBA" id="ARBA00004141"/>
    </source>
</evidence>
<evidence type="ECO:0000313" key="10">
    <source>
        <dbReference type="Proteomes" id="UP000799444"/>
    </source>
</evidence>
<gene>
    <name evidence="9" type="ORF">EJ04DRAFT_576797</name>
</gene>
<sequence>MTDSNAPKLVASMWSITVIALVFFISRIYLKRRYGKKITTDDYLLGLSWIFTLLYTVSIYIATQYGLGHHLRDVSEDNLPKALMYMTIGEFLGLLGLQASKTSFAMTLLRLAVQQWQKWMLWFVIISLNLVLGLNTILIFSWCQPVQKLWNFSSPGTCWDAQLVIRIAVAAGSYSGIMDLLLAVFPVVLLWNLRIERREKVGVCVAMSLGVVAGVAAFVKTSYLPLLGEMTDLTYSMIPLLVWAAAEGAVTIVATSVPYIRLAYRARRNRDRGHRVEDAEIGMAHVNVESKTALWRTPMFLGRSIALLSFFARVPTTGEERDKSGDQGTERSVRDGPT</sequence>
<feature type="transmembrane region" description="Helical" evidence="7">
    <location>
        <begin position="163"/>
        <end position="189"/>
    </location>
</feature>
<evidence type="ECO:0000259" key="8">
    <source>
        <dbReference type="Pfam" id="PF20684"/>
    </source>
</evidence>
<reference evidence="9" key="1">
    <citation type="journal article" date="2020" name="Stud. Mycol.">
        <title>101 Dothideomycetes genomes: a test case for predicting lifestyles and emergence of pathogens.</title>
        <authorList>
            <person name="Haridas S."/>
            <person name="Albert R."/>
            <person name="Binder M."/>
            <person name="Bloem J."/>
            <person name="Labutti K."/>
            <person name="Salamov A."/>
            <person name="Andreopoulos B."/>
            <person name="Baker S."/>
            <person name="Barry K."/>
            <person name="Bills G."/>
            <person name="Bluhm B."/>
            <person name="Cannon C."/>
            <person name="Castanera R."/>
            <person name="Culley D."/>
            <person name="Daum C."/>
            <person name="Ezra D."/>
            <person name="Gonzalez J."/>
            <person name="Henrissat B."/>
            <person name="Kuo A."/>
            <person name="Liang C."/>
            <person name="Lipzen A."/>
            <person name="Lutzoni F."/>
            <person name="Magnuson J."/>
            <person name="Mondo S."/>
            <person name="Nolan M."/>
            <person name="Ohm R."/>
            <person name="Pangilinan J."/>
            <person name="Park H.-J."/>
            <person name="Ramirez L."/>
            <person name="Alfaro M."/>
            <person name="Sun H."/>
            <person name="Tritt A."/>
            <person name="Yoshinaga Y."/>
            <person name="Zwiers L.-H."/>
            <person name="Turgeon B."/>
            <person name="Goodwin S."/>
            <person name="Spatafora J."/>
            <person name="Crous P."/>
            <person name="Grigoriev I."/>
        </authorList>
    </citation>
    <scope>NUCLEOTIDE SEQUENCE</scope>
    <source>
        <strain evidence="9">CBS 125425</strain>
    </source>
</reference>
<feature type="transmembrane region" description="Helical" evidence="7">
    <location>
        <begin position="240"/>
        <end position="260"/>
    </location>
</feature>
<proteinExistence type="inferred from homology"/>
<feature type="region of interest" description="Disordered" evidence="6">
    <location>
        <begin position="318"/>
        <end position="338"/>
    </location>
</feature>
<keyword evidence="3 7" id="KW-1133">Transmembrane helix</keyword>
<feature type="domain" description="Rhodopsin" evidence="8">
    <location>
        <begin position="27"/>
        <end position="263"/>
    </location>
</feature>
<protein>
    <recommendedName>
        <fullName evidence="8">Rhodopsin domain-containing protein</fullName>
    </recommendedName>
</protein>
<keyword evidence="2 7" id="KW-0812">Transmembrane</keyword>
<dbReference type="Pfam" id="PF20684">
    <property type="entry name" value="Fung_rhodopsin"/>
    <property type="match status" value="1"/>
</dbReference>
<evidence type="ECO:0000256" key="2">
    <source>
        <dbReference type="ARBA" id="ARBA00022692"/>
    </source>
</evidence>
<evidence type="ECO:0000256" key="5">
    <source>
        <dbReference type="ARBA" id="ARBA00038359"/>
    </source>
</evidence>
<dbReference type="OrthoDB" id="3934549at2759"/>
<evidence type="ECO:0000256" key="3">
    <source>
        <dbReference type="ARBA" id="ARBA00022989"/>
    </source>
</evidence>
<dbReference type="InterPro" id="IPR052337">
    <property type="entry name" value="SAT4-like"/>
</dbReference>
<feature type="transmembrane region" description="Helical" evidence="7">
    <location>
        <begin position="119"/>
        <end position="143"/>
    </location>
</feature>
<evidence type="ECO:0000256" key="4">
    <source>
        <dbReference type="ARBA" id="ARBA00023136"/>
    </source>
</evidence>